<comment type="caution">
    <text evidence="6">The sequence shown here is derived from an EMBL/GenBank/DDBJ whole genome shotgun (WGS) entry which is preliminary data.</text>
</comment>
<feature type="compositionally biased region" description="Polar residues" evidence="4">
    <location>
        <begin position="333"/>
        <end position="355"/>
    </location>
</feature>
<accession>A0ABX1GAU4</accession>
<dbReference type="SFLD" id="SFLDS00029">
    <property type="entry name" value="Radical_SAM"/>
    <property type="match status" value="1"/>
</dbReference>
<dbReference type="Gene3D" id="3.80.30.30">
    <property type="match status" value="1"/>
</dbReference>
<dbReference type="InterPro" id="IPR040086">
    <property type="entry name" value="MJ0683-like"/>
</dbReference>
<evidence type="ECO:0000313" key="6">
    <source>
        <dbReference type="EMBL" id="NKI16281.1"/>
    </source>
</evidence>
<dbReference type="SMART" id="SM00729">
    <property type="entry name" value="Elp3"/>
    <property type="match status" value="1"/>
</dbReference>
<keyword evidence="3" id="KW-0411">Iron-sulfur</keyword>
<sequence>MQPSNTTPPIKGRGTSSTMAGRFATQISVADDWNSSPRHPRTQLRFERAKSIISRNNSPDVPFSLSLNPYRGCEHGCTYCFARPSHSYLDLSPGLDFETRITLKTNADELFEQELQRPGYRCEPIALGMNTDAYQPFEKQYGMTRRLLSIALAYRQPISLITKSSLILRDIDILSEMARLRLVHVAISVTTLDNELKRCLEPRTASGAMRLQVIKRLSEAGIPVTALIAPVIPLLNERELEHLVAAVADAGAESASYILLRLPHEVAPLFIDWLYQHYPDRAGHIIKRLEDMRGGRLYDNRYGHRMRGNGIFADLIRQRFSLALRKHQLPARRQTSLDSSQFQPPTRSGQQLGLF</sequence>
<evidence type="ECO:0000256" key="2">
    <source>
        <dbReference type="ARBA" id="ARBA00023004"/>
    </source>
</evidence>
<proteinExistence type="predicted"/>
<protein>
    <submittedName>
        <fullName evidence="6">PA0069 family radical SAM protein</fullName>
    </submittedName>
</protein>
<evidence type="ECO:0000259" key="5">
    <source>
        <dbReference type="PROSITE" id="PS51918"/>
    </source>
</evidence>
<evidence type="ECO:0000313" key="7">
    <source>
        <dbReference type="Proteomes" id="UP000765845"/>
    </source>
</evidence>
<dbReference type="PANTHER" id="PTHR43432:SF3">
    <property type="entry name" value="SLR0285 PROTEIN"/>
    <property type="match status" value="1"/>
</dbReference>
<dbReference type="RefSeq" id="WP_168448808.1">
    <property type="nucleotide sequence ID" value="NZ_JAAWWK010000001.1"/>
</dbReference>
<organism evidence="6 7">
    <name type="scientific">Spongiibacter thalassae</name>
    <dbReference type="NCBI Taxonomy" id="2721624"/>
    <lineage>
        <taxon>Bacteria</taxon>
        <taxon>Pseudomonadati</taxon>
        <taxon>Pseudomonadota</taxon>
        <taxon>Gammaproteobacteria</taxon>
        <taxon>Cellvibrionales</taxon>
        <taxon>Spongiibacteraceae</taxon>
        <taxon>Spongiibacter</taxon>
    </lineage>
</organism>
<dbReference type="SFLD" id="SFLDG01084">
    <property type="entry name" value="Uncharacterised_Radical_SAM_Su"/>
    <property type="match status" value="1"/>
</dbReference>
<dbReference type="InterPro" id="IPR006638">
    <property type="entry name" value="Elp3/MiaA/NifB-like_rSAM"/>
</dbReference>
<dbReference type="CDD" id="cd01335">
    <property type="entry name" value="Radical_SAM"/>
    <property type="match status" value="1"/>
</dbReference>
<dbReference type="NCBIfam" id="NF033668">
    <property type="entry name" value="rSAM_PA0069"/>
    <property type="match status" value="1"/>
</dbReference>
<keyword evidence="2" id="KW-0408">Iron</keyword>
<keyword evidence="7" id="KW-1185">Reference proteome</keyword>
<dbReference type="Proteomes" id="UP000765845">
    <property type="component" value="Unassembled WGS sequence"/>
</dbReference>
<feature type="region of interest" description="Disordered" evidence="4">
    <location>
        <begin position="332"/>
        <end position="355"/>
    </location>
</feature>
<dbReference type="InterPro" id="IPR007197">
    <property type="entry name" value="rSAM"/>
</dbReference>
<evidence type="ECO:0000256" key="1">
    <source>
        <dbReference type="ARBA" id="ARBA00022723"/>
    </source>
</evidence>
<evidence type="ECO:0000256" key="4">
    <source>
        <dbReference type="SAM" id="MobiDB-lite"/>
    </source>
</evidence>
<dbReference type="EMBL" id="JAAWWK010000001">
    <property type="protein sequence ID" value="NKI16281.1"/>
    <property type="molecule type" value="Genomic_DNA"/>
</dbReference>
<reference evidence="6 7" key="1">
    <citation type="submission" date="2020-04" db="EMBL/GenBank/DDBJ databases">
        <authorList>
            <person name="Yoon J."/>
        </authorList>
    </citation>
    <scope>NUCLEOTIDE SEQUENCE [LARGE SCALE GENOMIC DNA]</scope>
    <source>
        <strain evidence="6 7">KMU-166</strain>
    </source>
</reference>
<dbReference type="InterPro" id="IPR058240">
    <property type="entry name" value="rSAM_sf"/>
</dbReference>
<dbReference type="PANTHER" id="PTHR43432">
    <property type="entry name" value="SLR0285 PROTEIN"/>
    <property type="match status" value="1"/>
</dbReference>
<dbReference type="PROSITE" id="PS51918">
    <property type="entry name" value="RADICAL_SAM"/>
    <property type="match status" value="1"/>
</dbReference>
<name>A0ABX1GAU4_9GAMM</name>
<evidence type="ECO:0000256" key="3">
    <source>
        <dbReference type="ARBA" id="ARBA00023014"/>
    </source>
</evidence>
<dbReference type="SUPFAM" id="SSF102114">
    <property type="entry name" value="Radical SAM enzymes"/>
    <property type="match status" value="1"/>
</dbReference>
<gene>
    <name evidence="6" type="ORF">HCU74_02495</name>
</gene>
<keyword evidence="1" id="KW-0479">Metal-binding</keyword>
<feature type="domain" description="Radical SAM core" evidence="5">
    <location>
        <begin position="59"/>
        <end position="296"/>
    </location>
</feature>
<dbReference type="Pfam" id="PF04055">
    <property type="entry name" value="Radical_SAM"/>
    <property type="match status" value="1"/>
</dbReference>